<comment type="caution">
    <text evidence="1">The sequence shown here is derived from an EMBL/GenBank/DDBJ whole genome shotgun (WGS) entry which is preliminary data.</text>
</comment>
<sequence>MVSKHSISFCGKIIETTSVAEKWDLNIRSMCNAPLVVGLNCKWRPHPIRTRSGKIVALQLCVDAKARSLQLTHMDYIPLSVPNFLSDTSIVFVGIEVEDIMWKLKNEYGLYVNNKIDIRTLA</sequence>
<keyword evidence="2" id="KW-1185">Reference proteome</keyword>
<organism evidence="1 2">
    <name type="scientific">Melia azedarach</name>
    <name type="common">Chinaberry tree</name>
    <dbReference type="NCBI Taxonomy" id="155640"/>
    <lineage>
        <taxon>Eukaryota</taxon>
        <taxon>Viridiplantae</taxon>
        <taxon>Streptophyta</taxon>
        <taxon>Embryophyta</taxon>
        <taxon>Tracheophyta</taxon>
        <taxon>Spermatophyta</taxon>
        <taxon>Magnoliopsida</taxon>
        <taxon>eudicotyledons</taxon>
        <taxon>Gunneridae</taxon>
        <taxon>Pentapetalae</taxon>
        <taxon>rosids</taxon>
        <taxon>malvids</taxon>
        <taxon>Sapindales</taxon>
        <taxon>Meliaceae</taxon>
        <taxon>Melia</taxon>
    </lineage>
</organism>
<reference evidence="1 2" key="1">
    <citation type="journal article" date="2023" name="Science">
        <title>Complex scaffold remodeling in plant triterpene biosynthesis.</title>
        <authorList>
            <person name="De La Pena R."/>
            <person name="Hodgson H."/>
            <person name="Liu J.C."/>
            <person name="Stephenson M.J."/>
            <person name="Martin A.C."/>
            <person name="Owen C."/>
            <person name="Harkess A."/>
            <person name="Leebens-Mack J."/>
            <person name="Jimenez L.E."/>
            <person name="Osbourn A."/>
            <person name="Sattely E.S."/>
        </authorList>
    </citation>
    <scope>NUCLEOTIDE SEQUENCE [LARGE SCALE GENOMIC DNA]</scope>
    <source>
        <strain evidence="2">cv. JPN11</strain>
        <tissue evidence="1">Leaf</tissue>
    </source>
</reference>
<proteinExistence type="predicted"/>
<accession>A0ACC1YXC6</accession>
<evidence type="ECO:0000313" key="2">
    <source>
        <dbReference type="Proteomes" id="UP001164539"/>
    </source>
</evidence>
<gene>
    <name evidence="1" type="ORF">OWV82_000879</name>
</gene>
<protein>
    <submittedName>
        <fullName evidence="1">Werner Syndrome-like exonuclease</fullName>
    </submittedName>
</protein>
<name>A0ACC1YXC6_MELAZ</name>
<dbReference type="Proteomes" id="UP001164539">
    <property type="component" value="Chromosome 1"/>
</dbReference>
<evidence type="ECO:0000313" key="1">
    <source>
        <dbReference type="EMBL" id="KAJ4727843.1"/>
    </source>
</evidence>
<dbReference type="EMBL" id="CM051394">
    <property type="protein sequence ID" value="KAJ4727843.1"/>
    <property type="molecule type" value="Genomic_DNA"/>
</dbReference>